<reference evidence="3" key="1">
    <citation type="submission" date="2013-03" db="EMBL/GenBank/DDBJ databases">
        <title>The Genome Sequence of Anopheles dirus WRAIR2.</title>
        <authorList>
            <consortium name="The Broad Institute Genomics Platform"/>
            <person name="Neafsey D.E."/>
            <person name="Walton C."/>
            <person name="Walker B."/>
            <person name="Young S.K."/>
            <person name="Zeng Q."/>
            <person name="Gargeya S."/>
            <person name="Fitzgerald M."/>
            <person name="Haas B."/>
            <person name="Abouelleil A."/>
            <person name="Allen A.W."/>
            <person name="Alvarado L."/>
            <person name="Arachchi H.M."/>
            <person name="Berlin A.M."/>
            <person name="Chapman S.B."/>
            <person name="Gainer-Dewar J."/>
            <person name="Goldberg J."/>
            <person name="Griggs A."/>
            <person name="Gujja S."/>
            <person name="Hansen M."/>
            <person name="Howarth C."/>
            <person name="Imamovic A."/>
            <person name="Ireland A."/>
            <person name="Larimer J."/>
            <person name="McCowan C."/>
            <person name="Murphy C."/>
            <person name="Pearson M."/>
            <person name="Poon T.W."/>
            <person name="Priest M."/>
            <person name="Roberts A."/>
            <person name="Saif S."/>
            <person name="Shea T."/>
            <person name="Sisk P."/>
            <person name="Sykes S."/>
            <person name="Wortman J."/>
            <person name="Nusbaum C."/>
            <person name="Birren B."/>
        </authorList>
    </citation>
    <scope>NUCLEOTIDE SEQUENCE [LARGE SCALE GENOMIC DNA]</scope>
    <source>
        <strain evidence="3">WRAIR2</strain>
    </source>
</reference>
<dbReference type="Proteomes" id="UP000075884">
    <property type="component" value="Unassembled WGS sequence"/>
</dbReference>
<evidence type="ECO:0000313" key="3">
    <source>
        <dbReference type="Proteomes" id="UP000075884"/>
    </source>
</evidence>
<keyword evidence="1" id="KW-0732">Signal</keyword>
<proteinExistence type="predicted"/>
<protein>
    <submittedName>
        <fullName evidence="2">Uncharacterized protein</fullName>
    </submittedName>
</protein>
<dbReference type="AlphaFoldDB" id="A0A182NY56"/>
<dbReference type="VEuPathDB" id="VectorBase:ADIR014762"/>
<sequence>MKITIVAMLTVLVVAVSAAPYGPPKHYTHKGSHAVAAAHASAHTQSRVVHHVPKVKTHSFSVAHSSAHSFSHNVGFQKNVHGGYGHGGYGRK</sequence>
<feature type="chain" id="PRO_5008130558" evidence="1">
    <location>
        <begin position="19"/>
        <end position="92"/>
    </location>
</feature>
<keyword evidence="3" id="KW-1185">Reference proteome</keyword>
<reference evidence="2" key="2">
    <citation type="submission" date="2020-05" db="UniProtKB">
        <authorList>
            <consortium name="EnsemblMetazoa"/>
        </authorList>
    </citation>
    <scope>IDENTIFICATION</scope>
    <source>
        <strain evidence="2">WRAIR2</strain>
    </source>
</reference>
<dbReference type="EnsemblMetazoa" id="ADIR014762-RA">
    <property type="protein sequence ID" value="ADIR014762-PA"/>
    <property type="gene ID" value="ADIR014762"/>
</dbReference>
<accession>A0A182NY56</accession>
<feature type="signal peptide" evidence="1">
    <location>
        <begin position="1"/>
        <end position="18"/>
    </location>
</feature>
<name>A0A182NY56_9DIPT</name>
<organism evidence="2 3">
    <name type="scientific">Anopheles dirus</name>
    <dbReference type="NCBI Taxonomy" id="7168"/>
    <lineage>
        <taxon>Eukaryota</taxon>
        <taxon>Metazoa</taxon>
        <taxon>Ecdysozoa</taxon>
        <taxon>Arthropoda</taxon>
        <taxon>Hexapoda</taxon>
        <taxon>Insecta</taxon>
        <taxon>Pterygota</taxon>
        <taxon>Neoptera</taxon>
        <taxon>Endopterygota</taxon>
        <taxon>Diptera</taxon>
        <taxon>Nematocera</taxon>
        <taxon>Culicoidea</taxon>
        <taxon>Culicidae</taxon>
        <taxon>Anophelinae</taxon>
        <taxon>Anopheles</taxon>
    </lineage>
</organism>
<evidence type="ECO:0000313" key="2">
    <source>
        <dbReference type="EnsemblMetazoa" id="ADIR014762-PA"/>
    </source>
</evidence>
<evidence type="ECO:0000256" key="1">
    <source>
        <dbReference type="SAM" id="SignalP"/>
    </source>
</evidence>